<name>A0ABQ6M6K6_9STRA</name>
<keyword evidence="9" id="KW-1185">Reference proteome</keyword>
<dbReference type="Gene3D" id="1.10.287.1970">
    <property type="match status" value="1"/>
</dbReference>
<keyword evidence="3" id="KW-0032">Aminotransferase</keyword>
<evidence type="ECO:0000256" key="5">
    <source>
        <dbReference type="ARBA" id="ARBA00022898"/>
    </source>
</evidence>
<dbReference type="CDD" id="cd00609">
    <property type="entry name" value="AAT_like"/>
    <property type="match status" value="1"/>
</dbReference>
<evidence type="ECO:0000259" key="7">
    <source>
        <dbReference type="Pfam" id="PF00155"/>
    </source>
</evidence>
<dbReference type="InterPro" id="IPR045088">
    <property type="entry name" value="ALAT1/2-like"/>
</dbReference>
<comment type="similarity">
    <text evidence="6">Belongs to the class-I pyridoxal-phosphate-dependent aminotransferase family. Alanine aminotransferase subfamily.</text>
</comment>
<keyword evidence="5" id="KW-0663">Pyridoxal phosphate</keyword>
<feature type="domain" description="Aminotransferase class I/classII large" evidence="7">
    <location>
        <begin position="81"/>
        <end position="243"/>
    </location>
</feature>
<evidence type="ECO:0000256" key="6">
    <source>
        <dbReference type="ARBA" id="ARBA00025785"/>
    </source>
</evidence>
<dbReference type="SUPFAM" id="SSF53383">
    <property type="entry name" value="PLP-dependent transferases"/>
    <property type="match status" value="1"/>
</dbReference>
<reference evidence="8 9" key="1">
    <citation type="journal article" date="2023" name="Commun. Biol.">
        <title>Genome analysis of Parmales, the sister group of diatoms, reveals the evolutionary specialization of diatoms from phago-mixotrophs to photoautotrophs.</title>
        <authorList>
            <person name="Ban H."/>
            <person name="Sato S."/>
            <person name="Yoshikawa S."/>
            <person name="Yamada K."/>
            <person name="Nakamura Y."/>
            <person name="Ichinomiya M."/>
            <person name="Sato N."/>
            <person name="Blanc-Mathieu R."/>
            <person name="Endo H."/>
            <person name="Kuwata A."/>
            <person name="Ogata H."/>
        </authorList>
    </citation>
    <scope>NUCLEOTIDE SEQUENCE [LARGE SCALE GENOMIC DNA]</scope>
</reference>
<evidence type="ECO:0000256" key="4">
    <source>
        <dbReference type="ARBA" id="ARBA00022679"/>
    </source>
</evidence>
<evidence type="ECO:0000256" key="2">
    <source>
        <dbReference type="ARBA" id="ARBA00011738"/>
    </source>
</evidence>
<dbReference type="EMBL" id="BRYB01000015">
    <property type="protein sequence ID" value="GMI20539.1"/>
    <property type="molecule type" value="Genomic_DNA"/>
</dbReference>
<feature type="non-terminal residue" evidence="8">
    <location>
        <position position="253"/>
    </location>
</feature>
<comment type="cofactor">
    <cofactor evidence="1">
        <name>pyridoxal 5'-phosphate</name>
        <dbReference type="ChEBI" id="CHEBI:597326"/>
    </cofactor>
</comment>
<dbReference type="PANTHER" id="PTHR11751:SF29">
    <property type="entry name" value="ALANINE TRANSAMINASE"/>
    <property type="match status" value="1"/>
</dbReference>
<proteinExistence type="inferred from homology"/>
<dbReference type="InterPro" id="IPR015421">
    <property type="entry name" value="PyrdxlP-dep_Trfase_major"/>
</dbReference>
<gene>
    <name evidence="8" type="ORF">TeGR_g1143</name>
</gene>
<comment type="caution">
    <text evidence="8">The sequence shown here is derived from an EMBL/GenBank/DDBJ whole genome shotgun (WGS) entry which is preliminary data.</text>
</comment>
<evidence type="ECO:0000313" key="9">
    <source>
        <dbReference type="Proteomes" id="UP001165060"/>
    </source>
</evidence>
<evidence type="ECO:0000313" key="8">
    <source>
        <dbReference type="EMBL" id="GMI20539.1"/>
    </source>
</evidence>
<organism evidence="8 9">
    <name type="scientific">Tetraparma gracilis</name>
    <dbReference type="NCBI Taxonomy" id="2962635"/>
    <lineage>
        <taxon>Eukaryota</taxon>
        <taxon>Sar</taxon>
        <taxon>Stramenopiles</taxon>
        <taxon>Ochrophyta</taxon>
        <taxon>Bolidophyceae</taxon>
        <taxon>Parmales</taxon>
        <taxon>Triparmaceae</taxon>
        <taxon>Tetraparma</taxon>
    </lineage>
</organism>
<dbReference type="InterPro" id="IPR015424">
    <property type="entry name" value="PyrdxlP-dep_Trfase"/>
</dbReference>
<sequence length="253" mass="26432">MNQNLRNMEYAVRGAIVIRADELAAEGKKILYTNIGNPHSVGQKPLTWPRQVSALVDLPADVGVDHPQAASLFPADAIARAREMKGALGGGTGAYSHSKGIRSFRDDVAAFIASRDGIPADPERIFLTNGASTGIGSILTTVMAGGKDGCMIPIPQYPIYSATLAMLNARQVGYALSEGAGWSASLASLESSLASAKAAGTNVKAFVLINPGNPTGQVLDPSAIEDVCRFCDKHGLVLLADEVQVPPPPARAR</sequence>
<dbReference type="PANTHER" id="PTHR11751">
    <property type="entry name" value="ALANINE AMINOTRANSFERASE"/>
    <property type="match status" value="1"/>
</dbReference>
<comment type="subunit">
    <text evidence="2">Homodimer.</text>
</comment>
<dbReference type="Proteomes" id="UP001165060">
    <property type="component" value="Unassembled WGS sequence"/>
</dbReference>
<protein>
    <recommendedName>
        <fullName evidence="7">Aminotransferase class I/classII large domain-containing protein</fullName>
    </recommendedName>
</protein>
<keyword evidence="4" id="KW-0808">Transferase</keyword>
<evidence type="ECO:0000256" key="3">
    <source>
        <dbReference type="ARBA" id="ARBA00022576"/>
    </source>
</evidence>
<dbReference type="Pfam" id="PF00155">
    <property type="entry name" value="Aminotran_1_2"/>
    <property type="match status" value="1"/>
</dbReference>
<accession>A0ABQ6M6K6</accession>
<evidence type="ECO:0000256" key="1">
    <source>
        <dbReference type="ARBA" id="ARBA00001933"/>
    </source>
</evidence>
<dbReference type="Gene3D" id="3.40.640.10">
    <property type="entry name" value="Type I PLP-dependent aspartate aminotransferase-like (Major domain)"/>
    <property type="match status" value="1"/>
</dbReference>
<dbReference type="InterPro" id="IPR004839">
    <property type="entry name" value="Aminotransferase_I/II_large"/>
</dbReference>